<comment type="caution">
    <text evidence="1">The sequence shown here is derived from an EMBL/GenBank/DDBJ whole genome shotgun (WGS) entry which is preliminary data.</text>
</comment>
<gene>
    <name evidence="1" type="ORF">M5D96_010288</name>
</gene>
<reference evidence="1" key="1">
    <citation type="journal article" date="2023" name="Genome Biol. Evol.">
        <title>Long-read-based Genome Assembly of Drosophila gunungcola Reveals Fewer Chemosensory Genes in Flower-breeding Species.</title>
        <authorList>
            <person name="Negi A."/>
            <person name="Liao B.Y."/>
            <person name="Yeh S.D."/>
        </authorList>
    </citation>
    <scope>NUCLEOTIDE SEQUENCE</scope>
    <source>
        <strain evidence="1">Sukarami</strain>
    </source>
</reference>
<dbReference type="Proteomes" id="UP001059596">
    <property type="component" value="Unassembled WGS sequence"/>
</dbReference>
<keyword evidence="2" id="KW-1185">Reference proteome</keyword>
<dbReference type="AlphaFoldDB" id="A0A9P9YHE1"/>
<evidence type="ECO:0000313" key="2">
    <source>
        <dbReference type="Proteomes" id="UP001059596"/>
    </source>
</evidence>
<dbReference type="EMBL" id="JAMKOV010000014">
    <property type="protein sequence ID" value="KAI8036972.1"/>
    <property type="molecule type" value="Genomic_DNA"/>
</dbReference>
<name>A0A9P9YHE1_9MUSC</name>
<protein>
    <submittedName>
        <fullName evidence="1">Uncharacterized protein</fullName>
    </submittedName>
</protein>
<evidence type="ECO:0000313" key="1">
    <source>
        <dbReference type="EMBL" id="KAI8036972.1"/>
    </source>
</evidence>
<accession>A0A9P9YHE1</accession>
<proteinExistence type="predicted"/>
<sequence length="92" mass="10487">MRLSRVCSNNTSSFRWLTFRSVLFSYMFGYQRQSAKEMLSKLPGTRCSSAANVTHVDCHSLRPDDKAKTGASGFRLFITPQYTISDVTIVRR</sequence>
<organism evidence="1 2">
    <name type="scientific">Drosophila gunungcola</name>
    <name type="common">fruit fly</name>
    <dbReference type="NCBI Taxonomy" id="103775"/>
    <lineage>
        <taxon>Eukaryota</taxon>
        <taxon>Metazoa</taxon>
        <taxon>Ecdysozoa</taxon>
        <taxon>Arthropoda</taxon>
        <taxon>Hexapoda</taxon>
        <taxon>Insecta</taxon>
        <taxon>Pterygota</taxon>
        <taxon>Neoptera</taxon>
        <taxon>Endopterygota</taxon>
        <taxon>Diptera</taxon>
        <taxon>Brachycera</taxon>
        <taxon>Muscomorpha</taxon>
        <taxon>Ephydroidea</taxon>
        <taxon>Drosophilidae</taxon>
        <taxon>Drosophila</taxon>
        <taxon>Sophophora</taxon>
    </lineage>
</organism>